<feature type="transmembrane region" description="Helical" evidence="7">
    <location>
        <begin position="462"/>
        <end position="483"/>
    </location>
</feature>
<sequence length="694" mass="79817">MNRVHPDGEERHKEQEEVKDAGRIRWIGQHSFLLATLGSVINFGSFWRFPFIVYLNGGLIFFVPYFIALFFVGIPMLLLEITLGQKYQRGIVSVMSGINSRAIGIGFASIYSVWWIAVYTSTILSWATYYFFLSFASPLEWSDEGYDVKCGGGSSKEYFYRNFLKYQKDTCLYKQPKETDEVAWFIWLCSLLVWTIIYFIVFRGVRSSSYAVAGTVPLKFCLLFILMIRFFCLDGVAEGMDILFTGEHNTKFGERFEKIYIWTNALAETFLSLNLCLGIMTAYGSYNLKTKPVIRDNMFIAFANTAINIIFAFCAFSVIGYLRDAGHPARTQTGYLGLAFIAYPAAAAEMAGANFWSLMIFLMIFLIGIDSVSSMIEAISTVVHDNILGEKLDRMYTTLIICFIGFLFSLLYCSDIGFILLDVTDYYVTIYVLSLICIFKCAVVGWVYEVKEISNKVSISSLIIYTSGFWFLAIIMPIISVNAYNSHTWTTILIQFSLLPVLVVISWLFSRQNTFAEWFDIVFYSGVRKVCKYMTLISNKEKKSYNEKEWWEPIFKFWWCFSIKYVIPLAVAHGVLFQFNTDAKTRYKGYPLSVNFFGWSILIVALLIVIVPIFIFKKSVENSDHKESIFEMMAIEHFTEEVMQKRKKPQVKEEKKTVEMKSIDANDADQSKSPMRTNRSIVATESNIRLDEED</sequence>
<dbReference type="GO" id="GO:0005886">
    <property type="term" value="C:plasma membrane"/>
    <property type="evidence" value="ECO:0007669"/>
    <property type="project" value="TreeGrafter"/>
</dbReference>
<dbReference type="InterPro" id="IPR000175">
    <property type="entry name" value="Na/ntran_symport"/>
</dbReference>
<evidence type="ECO:0000256" key="4">
    <source>
        <dbReference type="ARBA" id="ARBA00022989"/>
    </source>
</evidence>
<feature type="transmembrane region" description="Helical" evidence="7">
    <location>
        <begin position="489"/>
        <end position="509"/>
    </location>
</feature>
<dbReference type="EMBL" id="CAMPGE010001012">
    <property type="protein sequence ID" value="CAI2359778.1"/>
    <property type="molecule type" value="Genomic_DNA"/>
</dbReference>
<feature type="compositionally biased region" description="Polar residues" evidence="6">
    <location>
        <begin position="671"/>
        <end position="687"/>
    </location>
</feature>
<evidence type="ECO:0008006" key="10">
    <source>
        <dbReference type="Google" id="ProtNLM"/>
    </source>
</evidence>
<feature type="transmembrane region" description="Helical" evidence="7">
    <location>
        <begin position="259"/>
        <end position="286"/>
    </location>
</feature>
<evidence type="ECO:0000256" key="3">
    <source>
        <dbReference type="ARBA" id="ARBA00022692"/>
    </source>
</evidence>
<evidence type="ECO:0000256" key="6">
    <source>
        <dbReference type="SAM" id="MobiDB-lite"/>
    </source>
</evidence>
<dbReference type="SUPFAM" id="SSF161070">
    <property type="entry name" value="SNF-like"/>
    <property type="match status" value="1"/>
</dbReference>
<feature type="compositionally biased region" description="Basic and acidic residues" evidence="6">
    <location>
        <begin position="646"/>
        <end position="664"/>
    </location>
</feature>
<dbReference type="Pfam" id="PF00209">
    <property type="entry name" value="SNF"/>
    <property type="match status" value="1"/>
</dbReference>
<reference evidence="8" key="1">
    <citation type="submission" date="2023-07" db="EMBL/GenBank/DDBJ databases">
        <authorList>
            <consortium name="AG Swart"/>
            <person name="Singh M."/>
            <person name="Singh A."/>
            <person name="Seah K."/>
            <person name="Emmerich C."/>
        </authorList>
    </citation>
    <scope>NUCLEOTIDE SEQUENCE</scope>
    <source>
        <strain evidence="8">DP1</strain>
    </source>
</reference>
<dbReference type="PROSITE" id="PS50267">
    <property type="entry name" value="NA_NEUROTRAN_SYMP_3"/>
    <property type="match status" value="1"/>
</dbReference>
<feature type="transmembrane region" description="Helical" evidence="7">
    <location>
        <begin position="209"/>
        <end position="231"/>
    </location>
</feature>
<dbReference type="PRINTS" id="PR00176">
    <property type="entry name" value="NANEUSMPORT"/>
</dbReference>
<keyword evidence="4 7" id="KW-1133">Transmembrane helix</keyword>
<proteinExistence type="predicted"/>
<dbReference type="AlphaFoldDB" id="A0AAD1U0S7"/>
<feature type="transmembrane region" description="Helical" evidence="7">
    <location>
        <begin position="182"/>
        <end position="202"/>
    </location>
</feature>
<gene>
    <name evidence="8" type="ORF">ECRASSUSDP1_LOCUS1072</name>
</gene>
<feature type="transmembrane region" description="Helical" evidence="7">
    <location>
        <begin position="298"/>
        <end position="322"/>
    </location>
</feature>
<keyword evidence="5 7" id="KW-0472">Membrane</keyword>
<feature type="region of interest" description="Disordered" evidence="6">
    <location>
        <begin position="646"/>
        <end position="694"/>
    </location>
</feature>
<evidence type="ECO:0000313" key="9">
    <source>
        <dbReference type="Proteomes" id="UP001295684"/>
    </source>
</evidence>
<protein>
    <recommendedName>
        <fullName evidence="10">Transporter</fullName>
    </recommendedName>
</protein>
<keyword evidence="3 7" id="KW-0812">Transmembrane</keyword>
<feature type="transmembrane region" description="Helical" evidence="7">
    <location>
        <begin position="32"/>
        <end position="53"/>
    </location>
</feature>
<feature type="transmembrane region" description="Helical" evidence="7">
    <location>
        <begin position="557"/>
        <end position="576"/>
    </location>
</feature>
<feature type="transmembrane region" description="Helical" evidence="7">
    <location>
        <begin position="59"/>
        <end position="81"/>
    </location>
</feature>
<feature type="transmembrane region" description="Helical" evidence="7">
    <location>
        <begin position="102"/>
        <end position="132"/>
    </location>
</feature>
<comment type="caution">
    <text evidence="8">The sequence shown here is derived from an EMBL/GenBank/DDBJ whole genome shotgun (WGS) entry which is preliminary data.</text>
</comment>
<keyword evidence="2" id="KW-0813">Transport</keyword>
<dbReference type="PANTHER" id="PTHR11616">
    <property type="entry name" value="SODIUM/CHLORIDE DEPENDENT TRANSPORTER"/>
    <property type="match status" value="1"/>
</dbReference>
<feature type="transmembrane region" description="Helical" evidence="7">
    <location>
        <begin position="596"/>
        <end position="616"/>
    </location>
</feature>
<evidence type="ECO:0000256" key="2">
    <source>
        <dbReference type="ARBA" id="ARBA00022448"/>
    </source>
</evidence>
<evidence type="ECO:0000256" key="5">
    <source>
        <dbReference type="ARBA" id="ARBA00023136"/>
    </source>
</evidence>
<accession>A0AAD1U0S7</accession>
<feature type="transmembrane region" description="Helical" evidence="7">
    <location>
        <begin position="334"/>
        <end position="367"/>
    </location>
</feature>
<dbReference type="PANTHER" id="PTHR11616:SF240">
    <property type="entry name" value="BLOATED TUBULES, ISOFORM B-RELATED"/>
    <property type="match status" value="1"/>
</dbReference>
<feature type="transmembrane region" description="Helical" evidence="7">
    <location>
        <begin position="426"/>
        <end position="450"/>
    </location>
</feature>
<evidence type="ECO:0000256" key="1">
    <source>
        <dbReference type="ARBA" id="ARBA00004141"/>
    </source>
</evidence>
<name>A0AAD1U0S7_EUPCR</name>
<dbReference type="InterPro" id="IPR037272">
    <property type="entry name" value="SNS_sf"/>
</dbReference>
<feature type="transmembrane region" description="Helical" evidence="7">
    <location>
        <begin position="396"/>
        <end position="420"/>
    </location>
</feature>
<keyword evidence="9" id="KW-1185">Reference proteome</keyword>
<dbReference type="Proteomes" id="UP001295684">
    <property type="component" value="Unassembled WGS sequence"/>
</dbReference>
<organism evidence="8 9">
    <name type="scientific">Euplotes crassus</name>
    <dbReference type="NCBI Taxonomy" id="5936"/>
    <lineage>
        <taxon>Eukaryota</taxon>
        <taxon>Sar</taxon>
        <taxon>Alveolata</taxon>
        <taxon>Ciliophora</taxon>
        <taxon>Intramacronucleata</taxon>
        <taxon>Spirotrichea</taxon>
        <taxon>Hypotrichia</taxon>
        <taxon>Euplotida</taxon>
        <taxon>Euplotidae</taxon>
        <taxon>Moneuplotes</taxon>
    </lineage>
</organism>
<dbReference type="GO" id="GO:0035725">
    <property type="term" value="P:sodium ion transmembrane transport"/>
    <property type="evidence" value="ECO:0007669"/>
    <property type="project" value="TreeGrafter"/>
</dbReference>
<evidence type="ECO:0000313" key="8">
    <source>
        <dbReference type="EMBL" id="CAI2359778.1"/>
    </source>
</evidence>
<evidence type="ECO:0000256" key="7">
    <source>
        <dbReference type="SAM" id="Phobius"/>
    </source>
</evidence>
<comment type="subcellular location">
    <subcellularLocation>
        <location evidence="1">Membrane</location>
        <topology evidence="1">Multi-pass membrane protein</topology>
    </subcellularLocation>
</comment>